<dbReference type="AlphaFoldDB" id="F8MLD5"/>
<gene>
    <name evidence="2" type="ORF">NEUTE1DRAFT_110520</name>
</gene>
<keyword evidence="3" id="KW-1185">Reference proteome</keyword>
<evidence type="ECO:0000313" key="3">
    <source>
        <dbReference type="Proteomes" id="UP000008065"/>
    </source>
</evidence>
<organism evidence="2 3">
    <name type="scientific">Neurospora tetrasperma (strain FGSC 2508 / ATCC MYA-4615 / P0657)</name>
    <dbReference type="NCBI Taxonomy" id="510951"/>
    <lineage>
        <taxon>Eukaryota</taxon>
        <taxon>Fungi</taxon>
        <taxon>Dikarya</taxon>
        <taxon>Ascomycota</taxon>
        <taxon>Pezizomycotina</taxon>
        <taxon>Sordariomycetes</taxon>
        <taxon>Sordariomycetidae</taxon>
        <taxon>Sordariales</taxon>
        <taxon>Sordariaceae</taxon>
        <taxon>Neurospora</taxon>
    </lineage>
</organism>
<proteinExistence type="predicted"/>
<keyword evidence="1" id="KW-1133">Transmembrane helix</keyword>
<feature type="transmembrane region" description="Helical" evidence="1">
    <location>
        <begin position="93"/>
        <end position="119"/>
    </location>
</feature>
<name>F8MLD5_NEUT8</name>
<dbReference type="Proteomes" id="UP000008065">
    <property type="component" value="Unassembled WGS sequence"/>
</dbReference>
<reference evidence="3" key="1">
    <citation type="journal article" date="2011" name="Genetics">
        <title>Massive changes in genome architecture accompany the transition to self-fertility in the filamentous fungus Neurospora tetrasperma.</title>
        <authorList>
            <person name="Ellison C.E."/>
            <person name="Stajich J.E."/>
            <person name="Jacobson D.J."/>
            <person name="Natvig D.O."/>
            <person name="Lapidus A."/>
            <person name="Foster B."/>
            <person name="Aerts A."/>
            <person name="Riley R."/>
            <person name="Lindquist E.A."/>
            <person name="Grigoriev I.V."/>
            <person name="Taylor J.W."/>
        </authorList>
    </citation>
    <scope>NUCLEOTIDE SEQUENCE [LARGE SCALE GENOMIC DNA]</scope>
    <source>
        <strain evidence="3">FGSC 2508 / P0657</strain>
    </source>
</reference>
<dbReference type="HOGENOM" id="CLU_1731998_0_0_1"/>
<protein>
    <submittedName>
        <fullName evidence="2">Uncharacterized protein</fullName>
    </submittedName>
</protein>
<evidence type="ECO:0000256" key="1">
    <source>
        <dbReference type="SAM" id="Phobius"/>
    </source>
</evidence>
<keyword evidence="1" id="KW-0812">Transmembrane</keyword>
<keyword evidence="1" id="KW-0472">Membrane</keyword>
<accession>F8MLD5</accession>
<dbReference type="KEGG" id="nte:NEUTE1DRAFT110520"/>
<dbReference type="GeneID" id="20822517"/>
<sequence>MLFARLHGVDVDVDAVWMSWNVGDRELAQESVWNQGSEQWVMRETMSWWSGVLGGCGGWKGLARLLGYLGRVVEVEVEIAVLSNLSKLGLGPVFGLPAISVGISIGISIGIIVSVIVSISVSVVTNVNLNINITPYHQMSSRVIVKYHWIN</sequence>
<dbReference type="RefSeq" id="XP_009851442.1">
    <property type="nucleotide sequence ID" value="XM_009853140.1"/>
</dbReference>
<dbReference type="VEuPathDB" id="FungiDB:NEUTE1DRAFT_110520"/>
<evidence type="ECO:0000313" key="2">
    <source>
        <dbReference type="EMBL" id="EGO58408.1"/>
    </source>
</evidence>
<dbReference type="EMBL" id="GL891304">
    <property type="protein sequence ID" value="EGO58408.1"/>
    <property type="molecule type" value="Genomic_DNA"/>
</dbReference>